<dbReference type="WBParaSite" id="PS1159_v2.g20407.t1">
    <property type="protein sequence ID" value="PS1159_v2.g20407.t1"/>
    <property type="gene ID" value="PS1159_v2.g20407"/>
</dbReference>
<organism evidence="1 2">
    <name type="scientific">Panagrolaimus sp. PS1159</name>
    <dbReference type="NCBI Taxonomy" id="55785"/>
    <lineage>
        <taxon>Eukaryota</taxon>
        <taxon>Metazoa</taxon>
        <taxon>Ecdysozoa</taxon>
        <taxon>Nematoda</taxon>
        <taxon>Chromadorea</taxon>
        <taxon>Rhabditida</taxon>
        <taxon>Tylenchina</taxon>
        <taxon>Panagrolaimomorpha</taxon>
        <taxon>Panagrolaimoidea</taxon>
        <taxon>Panagrolaimidae</taxon>
        <taxon>Panagrolaimus</taxon>
    </lineage>
</organism>
<reference evidence="2" key="1">
    <citation type="submission" date="2022-11" db="UniProtKB">
        <authorList>
            <consortium name="WormBaseParasite"/>
        </authorList>
    </citation>
    <scope>IDENTIFICATION</scope>
</reference>
<sequence>MFVCPKTVNVFDVGGQRSERRKWIHFFDDSNAIIFVVAISEYDQTLREDNKTNRLVEALELFDTIAMSKFFTKTSMILFFNKKDLFEQKIKISPLSAAFPQYTGPMSYKEAINFLKNQFSKLYRNKQKLYIHETCATDTNQVQQVFNSVIDTIIQENLKDTGML</sequence>
<proteinExistence type="predicted"/>
<evidence type="ECO:0000313" key="1">
    <source>
        <dbReference type="Proteomes" id="UP000887580"/>
    </source>
</evidence>
<dbReference type="Proteomes" id="UP000887580">
    <property type="component" value="Unplaced"/>
</dbReference>
<name>A0AC35FSC6_9BILA</name>
<accession>A0AC35FSC6</accession>
<protein>
    <submittedName>
        <fullName evidence="2">Uncharacterized protein</fullName>
    </submittedName>
</protein>
<evidence type="ECO:0000313" key="2">
    <source>
        <dbReference type="WBParaSite" id="PS1159_v2.g20407.t1"/>
    </source>
</evidence>